<reference evidence="2 3" key="1">
    <citation type="submission" date="2017-07" db="EMBL/GenBank/DDBJ databases">
        <title>First draft Genome Sequence of Nocardia cerradoensis isolated from human infection.</title>
        <authorList>
            <person name="Carrasco G."/>
        </authorList>
    </citation>
    <scope>NUCLEOTIDE SEQUENCE [LARGE SCALE GENOMIC DNA]</scope>
    <source>
        <strain evidence="2 3">CNM20130759</strain>
    </source>
</reference>
<dbReference type="SUPFAM" id="SSF53474">
    <property type="entry name" value="alpha/beta-Hydrolases"/>
    <property type="match status" value="1"/>
</dbReference>
<dbReference type="Proteomes" id="UP000215506">
    <property type="component" value="Unassembled WGS sequence"/>
</dbReference>
<keyword evidence="2" id="KW-0378">Hydrolase</keyword>
<dbReference type="GO" id="GO:0046464">
    <property type="term" value="P:acylglycerol catabolic process"/>
    <property type="evidence" value="ECO:0007669"/>
    <property type="project" value="TreeGrafter"/>
</dbReference>
<name>A0A231H2Z1_9NOCA</name>
<dbReference type="InterPro" id="IPR050266">
    <property type="entry name" value="AB_hydrolase_sf"/>
</dbReference>
<dbReference type="PRINTS" id="PR00111">
    <property type="entry name" value="ABHYDROLASE"/>
</dbReference>
<dbReference type="Gene3D" id="3.40.50.1820">
    <property type="entry name" value="alpha/beta hydrolase"/>
    <property type="match status" value="1"/>
</dbReference>
<proteinExistence type="predicted"/>
<dbReference type="EC" id="3.7.1.17" evidence="2"/>
<evidence type="ECO:0000313" key="2">
    <source>
        <dbReference type="EMBL" id="OXR43233.1"/>
    </source>
</evidence>
<keyword evidence="3" id="KW-1185">Reference proteome</keyword>
<gene>
    <name evidence="2" type="primary">hsaD_5</name>
    <name evidence="2" type="ORF">B7C42_04655</name>
</gene>
<dbReference type="GO" id="GO:0102296">
    <property type="term" value="F:4,5-9,10-diseco-3-hydroxy-5,9,17-trioxoandrosta-1(10),2-diene-4-oate hydrolase activity"/>
    <property type="evidence" value="ECO:0007669"/>
    <property type="project" value="UniProtKB-EC"/>
</dbReference>
<dbReference type="RefSeq" id="WP_094026509.1">
    <property type="nucleotide sequence ID" value="NZ_NGAF01000010.1"/>
</dbReference>
<sequence>MTQTPTISSTQDYRSIWGYLRELDFRQAFLDIGGVRTRTAEAGSPDKPHAILLHGTGGHWETFAPNLAALSSQYHCVAIDMVGNGFSDKPDYDYEIAVYVRQIVSVMDHFGMDSAHLIGMSLGAWVASATAVAHPGRVGKLILMSPAGFEASESNMARIRAERTKAVEDPSWESIHKVFEHLIAEEHNRIPDLIALRRAIYQRTDTRETIDRLLILQDPAARDRNLITPQQWAAIAAPAMIVASGRDHGVYQDTARRIAELIPDSQIFEMPDVRHWPHFEDPETFNRAALEFLGK</sequence>
<dbReference type="EMBL" id="NGAF01000010">
    <property type="protein sequence ID" value="OXR43233.1"/>
    <property type="molecule type" value="Genomic_DNA"/>
</dbReference>
<dbReference type="InterPro" id="IPR029058">
    <property type="entry name" value="AB_hydrolase_fold"/>
</dbReference>
<dbReference type="Pfam" id="PF12697">
    <property type="entry name" value="Abhydrolase_6"/>
    <property type="match status" value="1"/>
</dbReference>
<accession>A0A231H2Z1</accession>
<protein>
    <submittedName>
        <fullName evidence="2">4,5:9,10-diseco-3-hydroxy-5,9, 17-trioxoandrosta-1(10),2-diene-4-oate hydrolase</fullName>
        <ecNumber evidence="2">3.7.1.17</ecNumber>
    </submittedName>
</protein>
<comment type="caution">
    <text evidence="2">The sequence shown here is derived from an EMBL/GenBank/DDBJ whole genome shotgun (WGS) entry which is preliminary data.</text>
</comment>
<evidence type="ECO:0000313" key="3">
    <source>
        <dbReference type="Proteomes" id="UP000215506"/>
    </source>
</evidence>
<dbReference type="PANTHER" id="PTHR43798">
    <property type="entry name" value="MONOACYLGLYCEROL LIPASE"/>
    <property type="match status" value="1"/>
</dbReference>
<evidence type="ECO:0000259" key="1">
    <source>
        <dbReference type="Pfam" id="PF12697"/>
    </source>
</evidence>
<dbReference type="GO" id="GO:0016020">
    <property type="term" value="C:membrane"/>
    <property type="evidence" value="ECO:0007669"/>
    <property type="project" value="TreeGrafter"/>
</dbReference>
<dbReference type="InterPro" id="IPR000073">
    <property type="entry name" value="AB_hydrolase_1"/>
</dbReference>
<feature type="domain" description="AB hydrolase-1" evidence="1">
    <location>
        <begin position="51"/>
        <end position="288"/>
    </location>
</feature>
<dbReference type="PANTHER" id="PTHR43798:SF5">
    <property type="entry name" value="MONOACYLGLYCEROL LIPASE ABHD6"/>
    <property type="match status" value="1"/>
</dbReference>
<organism evidence="2 3">
    <name type="scientific">Nocardia cerradoensis</name>
    <dbReference type="NCBI Taxonomy" id="85688"/>
    <lineage>
        <taxon>Bacteria</taxon>
        <taxon>Bacillati</taxon>
        <taxon>Actinomycetota</taxon>
        <taxon>Actinomycetes</taxon>
        <taxon>Mycobacteriales</taxon>
        <taxon>Nocardiaceae</taxon>
        <taxon>Nocardia</taxon>
    </lineage>
</organism>
<dbReference type="GO" id="GO:0047372">
    <property type="term" value="F:monoacylglycerol lipase activity"/>
    <property type="evidence" value="ECO:0007669"/>
    <property type="project" value="TreeGrafter"/>
</dbReference>
<dbReference type="AlphaFoldDB" id="A0A231H2Z1"/>